<feature type="domain" description="Outer membrane protein beta-barrel" evidence="1">
    <location>
        <begin position="20"/>
        <end position="178"/>
    </location>
</feature>
<dbReference type="SUPFAM" id="SSF56925">
    <property type="entry name" value="OMPA-like"/>
    <property type="match status" value="1"/>
</dbReference>
<dbReference type="Proteomes" id="UP001207440">
    <property type="component" value="Unassembled WGS sequence"/>
</dbReference>
<protein>
    <submittedName>
        <fullName evidence="2">PorT family protein</fullName>
    </submittedName>
</protein>
<dbReference type="EMBL" id="JAOZYT010000011">
    <property type="protein sequence ID" value="MCW0523274.1"/>
    <property type="molecule type" value="Genomic_DNA"/>
</dbReference>
<organism evidence="2 3">
    <name type="scientific">Riemerella anatipestifer</name>
    <name type="common">Moraxella anatipestifer</name>
    <dbReference type="NCBI Taxonomy" id="34085"/>
    <lineage>
        <taxon>Bacteria</taxon>
        <taxon>Pseudomonadati</taxon>
        <taxon>Bacteroidota</taxon>
        <taxon>Flavobacteriia</taxon>
        <taxon>Flavobacteriales</taxon>
        <taxon>Weeksellaceae</taxon>
        <taxon>Riemerella</taxon>
    </lineage>
</organism>
<gene>
    <name evidence="2" type="ORF">OKE68_02940</name>
</gene>
<dbReference type="RefSeq" id="WP_064970028.1">
    <property type="nucleotide sequence ID" value="NZ_CP029760.1"/>
</dbReference>
<evidence type="ECO:0000259" key="1">
    <source>
        <dbReference type="Pfam" id="PF13568"/>
    </source>
</evidence>
<sequence>MKKLFLGLAVVAGSFVFGQQFGAKAGLNVSSISKGGYDDTKAKVGYYAGVFLNAPISGDFSIQPEVLYNNLGSKTIKDAGILGKAETKLNLDYISVPVMFQYKATPQFYLEAGPEFSFLVGANAKTSYETPLKSGQTVTELNKDNFNSFNFGMGLGLGFDITPNIGVNARYVAGFTDISKNGTTSASDNTTNKNNTFQVGLGVKF</sequence>
<proteinExistence type="predicted"/>
<dbReference type="Pfam" id="PF13568">
    <property type="entry name" value="OMP_b-brl_2"/>
    <property type="match status" value="1"/>
</dbReference>
<evidence type="ECO:0000313" key="3">
    <source>
        <dbReference type="Proteomes" id="UP001207440"/>
    </source>
</evidence>
<dbReference type="InterPro" id="IPR025665">
    <property type="entry name" value="Beta-barrel_OMP_2"/>
</dbReference>
<dbReference type="AlphaFoldDB" id="A0AAP3APU5"/>
<accession>A0AAP3APU5</accession>
<name>A0AAP3APU5_RIEAN</name>
<reference evidence="2" key="1">
    <citation type="submission" date="2022-10" db="EMBL/GenBank/DDBJ databases">
        <title>Sifting through the core-genome to identify putative cross-protective antigens against Riemerella anatipestifer.</title>
        <authorList>
            <person name="Zheng X."/>
            <person name="Zhang W."/>
        </authorList>
    </citation>
    <scope>NUCLEOTIDE SEQUENCE</scope>
    <source>
        <strain evidence="2">ZWRA178</strain>
    </source>
</reference>
<comment type="caution">
    <text evidence="2">The sequence shown here is derived from an EMBL/GenBank/DDBJ whole genome shotgun (WGS) entry which is preliminary data.</text>
</comment>
<dbReference type="Gene3D" id="2.40.160.20">
    <property type="match status" value="1"/>
</dbReference>
<evidence type="ECO:0000313" key="2">
    <source>
        <dbReference type="EMBL" id="MCW0523274.1"/>
    </source>
</evidence>
<dbReference type="InterPro" id="IPR011250">
    <property type="entry name" value="OMP/PagP_B-barrel"/>
</dbReference>